<evidence type="ECO:0000313" key="3">
    <source>
        <dbReference type="Proteomes" id="UP001596447"/>
    </source>
</evidence>
<dbReference type="Proteomes" id="UP001596447">
    <property type="component" value="Unassembled WGS sequence"/>
</dbReference>
<sequence>MVERELNDGVRIAQLLSSELTGREAGAFDRVEVTNVVDTADLEPTEFGERAYDVSFDGEQVGSVFVHPDRAHLELRDTVALDAARERASEEDLRVRPKAVEPPRLLVFVENGVEVKRVIDVLAAALEER</sequence>
<feature type="domain" description="DUF7993" evidence="1">
    <location>
        <begin position="1"/>
        <end position="127"/>
    </location>
</feature>
<evidence type="ECO:0000313" key="2">
    <source>
        <dbReference type="EMBL" id="MFC7199007.1"/>
    </source>
</evidence>
<accession>A0ABD5Z1D1</accession>
<dbReference type="AlphaFoldDB" id="A0ABD5Z1D1"/>
<name>A0ABD5Z1D1_9EURY</name>
<organism evidence="2 3">
    <name type="scientific">Halospeciosus flavus</name>
    <dbReference type="NCBI Taxonomy" id="3032283"/>
    <lineage>
        <taxon>Archaea</taxon>
        <taxon>Methanobacteriati</taxon>
        <taxon>Methanobacteriota</taxon>
        <taxon>Stenosarchaea group</taxon>
        <taxon>Halobacteria</taxon>
        <taxon>Halobacteriales</taxon>
        <taxon>Halobacteriaceae</taxon>
        <taxon>Halospeciosus</taxon>
    </lineage>
</organism>
<dbReference type="RefSeq" id="WP_279528957.1">
    <property type="nucleotide sequence ID" value="NZ_CP122312.1"/>
</dbReference>
<evidence type="ECO:0000259" key="1">
    <source>
        <dbReference type="Pfam" id="PF25956"/>
    </source>
</evidence>
<dbReference type="Pfam" id="PF25956">
    <property type="entry name" value="DUF7993"/>
    <property type="match status" value="1"/>
</dbReference>
<gene>
    <name evidence="2" type="ORF">ACFQJ9_06190</name>
</gene>
<proteinExistence type="predicted"/>
<comment type="caution">
    <text evidence="2">The sequence shown here is derived from an EMBL/GenBank/DDBJ whole genome shotgun (WGS) entry which is preliminary data.</text>
</comment>
<dbReference type="InterPro" id="IPR058306">
    <property type="entry name" value="DUF7993"/>
</dbReference>
<reference evidence="2 3" key="1">
    <citation type="journal article" date="2019" name="Int. J. Syst. Evol. Microbiol.">
        <title>The Global Catalogue of Microorganisms (GCM) 10K type strain sequencing project: providing services to taxonomists for standard genome sequencing and annotation.</title>
        <authorList>
            <consortium name="The Broad Institute Genomics Platform"/>
            <consortium name="The Broad Institute Genome Sequencing Center for Infectious Disease"/>
            <person name="Wu L."/>
            <person name="Ma J."/>
        </authorList>
    </citation>
    <scope>NUCLEOTIDE SEQUENCE [LARGE SCALE GENOMIC DNA]</scope>
    <source>
        <strain evidence="2 3">XZGYJ-43</strain>
    </source>
</reference>
<keyword evidence="3" id="KW-1185">Reference proteome</keyword>
<protein>
    <recommendedName>
        <fullName evidence="1">DUF7993 domain-containing protein</fullName>
    </recommendedName>
</protein>
<dbReference type="EMBL" id="JBHTAR010000011">
    <property type="protein sequence ID" value="MFC7199007.1"/>
    <property type="molecule type" value="Genomic_DNA"/>
</dbReference>